<evidence type="ECO:0000256" key="1">
    <source>
        <dbReference type="ARBA" id="ARBA00001947"/>
    </source>
</evidence>
<organism evidence="10 11">
    <name type="scientific">Theileria annulata</name>
    <dbReference type="NCBI Taxonomy" id="5874"/>
    <lineage>
        <taxon>Eukaryota</taxon>
        <taxon>Sar</taxon>
        <taxon>Alveolata</taxon>
        <taxon>Apicomplexa</taxon>
        <taxon>Aconoidasida</taxon>
        <taxon>Piroplasmida</taxon>
        <taxon>Theileriidae</taxon>
        <taxon>Theileria</taxon>
    </lineage>
</organism>
<dbReference type="Proteomes" id="UP000001950">
    <property type="component" value="Chromosome 2"/>
</dbReference>
<dbReference type="Pfam" id="PF01435">
    <property type="entry name" value="Peptidase_M48"/>
    <property type="match status" value="1"/>
</dbReference>
<dbReference type="KEGG" id="tan:TA15895"/>
<evidence type="ECO:0000256" key="5">
    <source>
        <dbReference type="ARBA" id="ARBA00022833"/>
    </source>
</evidence>
<dbReference type="OMA" id="SWGFCKF"/>
<keyword evidence="4" id="KW-0378">Hydrolase</keyword>
<dbReference type="PANTHER" id="PTHR10120">
    <property type="entry name" value="CAAX PRENYL PROTEASE 1"/>
    <property type="match status" value="1"/>
</dbReference>
<evidence type="ECO:0000256" key="6">
    <source>
        <dbReference type="ARBA" id="ARBA00023049"/>
    </source>
</evidence>
<evidence type="ECO:0000313" key="11">
    <source>
        <dbReference type="Proteomes" id="UP000001950"/>
    </source>
</evidence>
<dbReference type="Pfam" id="PF16491">
    <property type="entry name" value="Peptidase_M48_N"/>
    <property type="match status" value="1"/>
</dbReference>
<keyword evidence="6" id="KW-0482">Metalloprotease</keyword>
<feature type="transmembrane region" description="Helical" evidence="7">
    <location>
        <begin position="126"/>
        <end position="148"/>
    </location>
</feature>
<evidence type="ECO:0000259" key="9">
    <source>
        <dbReference type="Pfam" id="PF16491"/>
    </source>
</evidence>
<feature type="transmembrane region" description="Helical" evidence="7">
    <location>
        <begin position="169"/>
        <end position="194"/>
    </location>
</feature>
<keyword evidence="7" id="KW-0812">Transmembrane</keyword>
<feature type="domain" description="CAAX prenyl protease 1 N-terminal" evidence="9">
    <location>
        <begin position="66"/>
        <end position="223"/>
    </location>
</feature>
<evidence type="ECO:0000313" key="10">
    <source>
        <dbReference type="EMBL" id="CAI74056.1"/>
    </source>
</evidence>
<dbReference type="InParanoid" id="Q4UFR0"/>
<gene>
    <name evidence="10" type="ORF">TA15895</name>
</gene>
<keyword evidence="11" id="KW-1185">Reference proteome</keyword>
<dbReference type="InterPro" id="IPR001915">
    <property type="entry name" value="Peptidase_M48"/>
</dbReference>
<dbReference type="GeneID" id="3861864"/>
<evidence type="ECO:0000256" key="3">
    <source>
        <dbReference type="ARBA" id="ARBA00022723"/>
    </source>
</evidence>
<keyword evidence="2" id="KW-0645">Protease</keyword>
<name>Q4UFR0_THEAN</name>
<dbReference type="Gene3D" id="3.30.2010.10">
    <property type="entry name" value="Metalloproteases ('zincins'), catalytic domain"/>
    <property type="match status" value="1"/>
</dbReference>
<proteinExistence type="predicted"/>
<dbReference type="InterPro" id="IPR032456">
    <property type="entry name" value="Peptidase_M48_N"/>
</dbReference>
<comment type="cofactor">
    <cofactor evidence="1">
        <name>Zn(2+)</name>
        <dbReference type="ChEBI" id="CHEBI:29105"/>
    </cofactor>
</comment>
<evidence type="ECO:0000256" key="7">
    <source>
        <dbReference type="SAM" id="Phobius"/>
    </source>
</evidence>
<dbReference type="GO" id="GO:0004222">
    <property type="term" value="F:metalloendopeptidase activity"/>
    <property type="evidence" value="ECO:0007669"/>
    <property type="project" value="InterPro"/>
</dbReference>
<dbReference type="GO" id="GO:0046872">
    <property type="term" value="F:metal ion binding"/>
    <property type="evidence" value="ECO:0007669"/>
    <property type="project" value="UniProtKB-KW"/>
</dbReference>
<feature type="domain" description="Peptidase M48" evidence="8">
    <location>
        <begin position="233"/>
        <end position="435"/>
    </location>
</feature>
<feature type="transmembrane region" description="Helical" evidence="7">
    <location>
        <begin position="358"/>
        <end position="376"/>
    </location>
</feature>
<dbReference type="STRING" id="5874.Q4UFR0"/>
<evidence type="ECO:0000256" key="2">
    <source>
        <dbReference type="ARBA" id="ARBA00022670"/>
    </source>
</evidence>
<keyword evidence="3" id="KW-0479">Metal-binding</keyword>
<dbReference type="GO" id="GO:0006508">
    <property type="term" value="P:proteolysis"/>
    <property type="evidence" value="ECO:0007669"/>
    <property type="project" value="UniProtKB-KW"/>
</dbReference>
<feature type="transmembrane region" description="Helical" evidence="7">
    <location>
        <begin position="87"/>
        <end position="106"/>
    </location>
</feature>
<dbReference type="VEuPathDB" id="PiroplasmaDB:TA15895"/>
<dbReference type="EMBL" id="CR940348">
    <property type="protein sequence ID" value="CAI74056.1"/>
    <property type="molecule type" value="Genomic_DNA"/>
</dbReference>
<protein>
    <submittedName>
        <fullName evidence="10">Metallo-protease, putative</fullName>
    </submittedName>
</protein>
<dbReference type="eggNOG" id="KOG2719">
    <property type="taxonomic scope" value="Eukaryota"/>
</dbReference>
<keyword evidence="7" id="KW-1133">Transmembrane helix</keyword>
<feature type="transmembrane region" description="Helical" evidence="7">
    <location>
        <begin position="206"/>
        <end position="226"/>
    </location>
</feature>
<dbReference type="OrthoDB" id="360839at2759"/>
<accession>Q4UFR0</accession>
<keyword evidence="7" id="KW-0472">Membrane</keyword>
<dbReference type="AlphaFoldDB" id="Q4UFR0"/>
<dbReference type="RefSeq" id="XP_951788.1">
    <property type="nucleotide sequence ID" value="XM_946695.1"/>
</dbReference>
<keyword evidence="5" id="KW-0862">Zinc</keyword>
<sequence length="447" mass="52201">MGLRNLFHKPLHFEYALLAHSLYKLLRLYALCRQLCLVKKELAGEKKVVTTLAKKDDENYKKTLALLKPYLTSAAYQKTLEYSKDKLKFDMTFELVHWLVMFAFMFNNNVLKYWHLSGELLRHKCHYSQVLVYFALRLGFSFLFRLPFRYYTAYRLEKKHGFKTKSRFVFLKQYLLCYAFYVLLLTGLASGLTWLNKFSKSNFRALAFLVFFKTALVFVVPLFLTLKHKLLPLSDPELRREVDAMGKKLGLTSKNVHVVSANTAHTHGVSLSWGFCKFKHAYLNESYVTLGKPSAMALLSHVFGHFKHHHFFKSFLFDLTKGTVFLFLFDHFKGDTALFKSFGTHSVSALTMKLETVYMAYLCPLLLLVVVVKSVYSHFLEFEADRHAVRLGHSDELVNFWTTVYREKKWFFNVDPLYGRLFSERPSLFERVYAVYDATVASKPVSN</sequence>
<evidence type="ECO:0000256" key="4">
    <source>
        <dbReference type="ARBA" id="ARBA00022801"/>
    </source>
</evidence>
<reference evidence="10 11" key="1">
    <citation type="journal article" date="2005" name="Science">
        <title>Genome of the host-cell transforming parasite Theileria annulata compared with T. parva.</title>
        <authorList>
            <person name="Pain A."/>
            <person name="Renauld H."/>
            <person name="Berriman M."/>
            <person name="Murphy L."/>
            <person name="Yeats C.A."/>
            <person name="Weir W."/>
            <person name="Kerhornou A."/>
            <person name="Aslett M."/>
            <person name="Bishop R."/>
            <person name="Bouchier C."/>
            <person name="Cochet M."/>
            <person name="Coulson R.M.R."/>
            <person name="Cronin A."/>
            <person name="de Villiers E.P."/>
            <person name="Fraser A."/>
            <person name="Fosker N."/>
            <person name="Gardner M."/>
            <person name="Goble A."/>
            <person name="Griffiths-Jones S."/>
            <person name="Harris D.E."/>
            <person name="Katzer F."/>
            <person name="Larke N."/>
            <person name="Lord A."/>
            <person name="Maser P."/>
            <person name="McKellar S."/>
            <person name="Mooney P."/>
            <person name="Morton F."/>
            <person name="Nene V."/>
            <person name="O'Neil S."/>
            <person name="Price C."/>
            <person name="Quail M.A."/>
            <person name="Rabbinowitsch E."/>
            <person name="Rawlings N.D."/>
            <person name="Rutter S."/>
            <person name="Saunders D."/>
            <person name="Seeger K."/>
            <person name="Shah T."/>
            <person name="Squares R."/>
            <person name="Squares S."/>
            <person name="Tivey A."/>
            <person name="Walker A.R."/>
            <person name="Woodward J."/>
            <person name="Dobbelaere D.A.E."/>
            <person name="Langsley G."/>
            <person name="Rajandream M.A."/>
            <person name="McKeever D."/>
            <person name="Shiels B."/>
            <person name="Tait A."/>
            <person name="Barrell B.G."/>
            <person name="Hall N."/>
        </authorList>
    </citation>
    <scope>NUCLEOTIDE SEQUENCE [LARGE SCALE GENOMIC DNA]</scope>
    <source>
        <strain evidence="11">Ankara</strain>
    </source>
</reference>
<evidence type="ECO:0000259" key="8">
    <source>
        <dbReference type="Pfam" id="PF01435"/>
    </source>
</evidence>